<evidence type="ECO:0000256" key="3">
    <source>
        <dbReference type="ARBA" id="ARBA00022729"/>
    </source>
</evidence>
<reference evidence="8 9" key="1">
    <citation type="submission" date="2016-11" db="EMBL/GenBank/DDBJ databases">
        <authorList>
            <person name="Jaros S."/>
            <person name="Januszkiewicz K."/>
            <person name="Wedrychowicz H."/>
        </authorList>
    </citation>
    <scope>NUCLEOTIDE SEQUENCE [LARGE SCALE GENOMIC DNA]</scope>
    <source>
        <strain evidence="8 9">DSM 26910</strain>
    </source>
</reference>
<dbReference type="AlphaFoldDB" id="A0A1M4V7W1"/>
<dbReference type="InterPro" id="IPR033985">
    <property type="entry name" value="SusD-like_N"/>
</dbReference>
<dbReference type="STRING" id="1484053.SAMN05444274_10215"/>
<dbReference type="OrthoDB" id="5694214at2"/>
<gene>
    <name evidence="8" type="ORF">SAMN05444274_10215</name>
</gene>
<dbReference type="InterPro" id="IPR011990">
    <property type="entry name" value="TPR-like_helical_dom_sf"/>
</dbReference>
<evidence type="ECO:0000259" key="7">
    <source>
        <dbReference type="Pfam" id="PF14322"/>
    </source>
</evidence>
<evidence type="ECO:0000256" key="5">
    <source>
        <dbReference type="ARBA" id="ARBA00023237"/>
    </source>
</evidence>
<name>A0A1M4V7W1_9BACT</name>
<dbReference type="RefSeq" id="WP_083570558.1">
    <property type="nucleotide sequence ID" value="NZ_FQUM01000002.1"/>
</dbReference>
<dbReference type="GO" id="GO:0009279">
    <property type="term" value="C:cell outer membrane"/>
    <property type="evidence" value="ECO:0007669"/>
    <property type="project" value="UniProtKB-SubCell"/>
</dbReference>
<accession>A0A1M4V7W1</accession>
<dbReference type="Gene3D" id="1.25.40.390">
    <property type="match status" value="1"/>
</dbReference>
<dbReference type="SUPFAM" id="SSF48452">
    <property type="entry name" value="TPR-like"/>
    <property type="match status" value="1"/>
</dbReference>
<keyword evidence="5" id="KW-0998">Cell outer membrane</keyword>
<feature type="domain" description="RagB/SusD" evidence="6">
    <location>
        <begin position="309"/>
        <end position="615"/>
    </location>
</feature>
<dbReference type="PROSITE" id="PS51257">
    <property type="entry name" value="PROKAR_LIPOPROTEIN"/>
    <property type="match status" value="1"/>
</dbReference>
<dbReference type="InterPro" id="IPR012944">
    <property type="entry name" value="SusD_RagB_dom"/>
</dbReference>
<feature type="domain" description="SusD-like N-terminal" evidence="7">
    <location>
        <begin position="74"/>
        <end position="230"/>
    </location>
</feature>
<evidence type="ECO:0000313" key="8">
    <source>
        <dbReference type="EMBL" id="SHE65049.1"/>
    </source>
</evidence>
<evidence type="ECO:0000256" key="4">
    <source>
        <dbReference type="ARBA" id="ARBA00023136"/>
    </source>
</evidence>
<evidence type="ECO:0000313" key="9">
    <source>
        <dbReference type="Proteomes" id="UP000184164"/>
    </source>
</evidence>
<keyword evidence="4" id="KW-0472">Membrane</keyword>
<keyword evidence="3" id="KW-0732">Signal</keyword>
<proteinExistence type="inferred from homology"/>
<evidence type="ECO:0000256" key="1">
    <source>
        <dbReference type="ARBA" id="ARBA00004442"/>
    </source>
</evidence>
<evidence type="ECO:0000256" key="2">
    <source>
        <dbReference type="ARBA" id="ARBA00006275"/>
    </source>
</evidence>
<organism evidence="8 9">
    <name type="scientific">Mariniphaga anaerophila</name>
    <dbReference type="NCBI Taxonomy" id="1484053"/>
    <lineage>
        <taxon>Bacteria</taxon>
        <taxon>Pseudomonadati</taxon>
        <taxon>Bacteroidota</taxon>
        <taxon>Bacteroidia</taxon>
        <taxon>Marinilabiliales</taxon>
        <taxon>Prolixibacteraceae</taxon>
        <taxon>Mariniphaga</taxon>
    </lineage>
</organism>
<dbReference type="EMBL" id="FQUM01000002">
    <property type="protein sequence ID" value="SHE65049.1"/>
    <property type="molecule type" value="Genomic_DNA"/>
</dbReference>
<dbReference type="Pfam" id="PF07980">
    <property type="entry name" value="SusD_RagB"/>
    <property type="match status" value="1"/>
</dbReference>
<evidence type="ECO:0000259" key="6">
    <source>
        <dbReference type="Pfam" id="PF07980"/>
    </source>
</evidence>
<protein>
    <submittedName>
        <fullName evidence="8">Starch-binding associating with outer membrane</fullName>
    </submittedName>
</protein>
<dbReference type="Proteomes" id="UP000184164">
    <property type="component" value="Unassembled WGS sequence"/>
</dbReference>
<keyword evidence="9" id="KW-1185">Reference proteome</keyword>
<sequence>MMKRINILLLALIFSACETYLDLAPELDIDEPDVFENYLSAQGYLDNCYRALNDYMYWKSQTVNRPHIAALSDEAATTYIYSKLVHVMNAGNWFNQSEALEVGYGDGSLGNREGYVISNAFYSIRIANKILKNVPEMNTISDAEEKELLGQAYFFRAWNYFEIIRRWGGMPLFDHVFVGDEELDLPRKTYQESTEWMLSDLDLAIDLLPNEWSEANTGRITKVAAMAVKSMASLYAASPLMNNPIGTVQNSGYNQQWAEKAAKYANEVLQYIDNELPAKKMMGEDLPEDQKADAYRFVFYHYPNFVSEESLWYLNSTGESRKNDMIIHFQNMRFSKNTGNYGWAITTPSQNIVDMFEVINTTDGQAYPFDDPNSGFSWSNPYNNRDPRFYNNILYPGREWGLFKDGTPMYLETWDGGADLSANVLRTVPTGYMCVKWWWPEANGYNNAGFSKYYYNTVYIRTTQIFLDYAEAMNEAYGPNLDPEGYGMTAVEAINRVRARVGMVPVNSKFTSSKELFRERIRNERAIELMWENHRWFDIRRWMIAEDLFNETYPIKGIHVIDQTPRVKTVPDKQFSYFPMDVTTETRAFDSKHYWYPIAKDHIDHLGNLEQNPGW</sequence>
<dbReference type="Pfam" id="PF14322">
    <property type="entry name" value="SusD-like_3"/>
    <property type="match status" value="1"/>
</dbReference>
<comment type="subcellular location">
    <subcellularLocation>
        <location evidence="1">Cell outer membrane</location>
    </subcellularLocation>
</comment>
<comment type="similarity">
    <text evidence="2">Belongs to the SusD family.</text>
</comment>